<feature type="compositionally biased region" description="Polar residues" evidence="1">
    <location>
        <begin position="1"/>
        <end position="27"/>
    </location>
</feature>
<evidence type="ECO:0000256" key="2">
    <source>
        <dbReference type="SAM" id="Phobius"/>
    </source>
</evidence>
<evidence type="ECO:0000313" key="3">
    <source>
        <dbReference type="EMBL" id="QIH43721.1"/>
    </source>
</evidence>
<keyword evidence="2" id="KW-0812">Transmembrane</keyword>
<dbReference type="AlphaFoldDB" id="A0A6G7CNL0"/>
<feature type="region of interest" description="Disordered" evidence="1">
    <location>
        <begin position="1"/>
        <end position="42"/>
    </location>
</feature>
<gene>
    <name evidence="3" type="ORF">G5S32_17185</name>
</gene>
<keyword evidence="2" id="KW-0472">Membrane</keyword>
<dbReference type="EMBL" id="CP049332">
    <property type="protein sequence ID" value="QIH43721.1"/>
    <property type="molecule type" value="Genomic_DNA"/>
</dbReference>
<reference evidence="3 4" key="1">
    <citation type="submission" date="2020-02" db="EMBL/GenBank/DDBJ databases">
        <title>A complete genome of a marine bacterium Vibrio sp. ZWAL4003 isolated from the mangrove sediment with the ability to degrade polysaccharides.</title>
        <authorList>
            <person name="Wu J."/>
            <person name="Qu W."/>
            <person name="Zeng R."/>
        </authorList>
    </citation>
    <scope>NUCLEOTIDE SEQUENCE [LARGE SCALE GENOMIC DNA]</scope>
    <source>
        <strain evidence="3 4">ZWAL4003</strain>
    </source>
</reference>
<evidence type="ECO:0000256" key="1">
    <source>
        <dbReference type="SAM" id="MobiDB-lite"/>
    </source>
</evidence>
<name>A0A6G7CNL0_9VIBR</name>
<feature type="compositionally biased region" description="Basic and acidic residues" evidence="1">
    <location>
        <begin position="70"/>
        <end position="80"/>
    </location>
</feature>
<feature type="region of interest" description="Disordered" evidence="1">
    <location>
        <begin position="67"/>
        <end position="106"/>
    </location>
</feature>
<dbReference type="KEGG" id="vzi:G5S32_17185"/>
<sequence>MSTLQTDTLVNPSQAVDGSEPTTVNTEIKTEEKAQAPATNSATEELIIIEPVAASPNVSTTTVIEPAKSVSEEKSTETKTKPATPIAPKTAKTGAAKVETNQPKVKTEPAVTAASETVKNDDKSVVTEAAKNNDVLIVPDANTEQLATIQHPVSTASTVVPTELKSTSNQLVNTDWILVAVFVLTSIIVLFSNRRAIKKATELAKESSRPVMPTLNPSVDVEFEKAKIVAESRQQWIHTLRGEIADFVSATNAIWDLHKIKDGFEDILTDMKDPQFAMKELYQWSCTYNKAVQDTEKLYAKIHLLINPSEEHSQNLSSLLDKTMVAIEAKKSPSKLNDEIVAITQVMLKQEWQRVKTFS</sequence>
<organism evidence="3 4">
    <name type="scientific">Vibrio ziniensis</name>
    <dbReference type="NCBI Taxonomy" id="2711221"/>
    <lineage>
        <taxon>Bacteria</taxon>
        <taxon>Pseudomonadati</taxon>
        <taxon>Pseudomonadota</taxon>
        <taxon>Gammaproteobacteria</taxon>
        <taxon>Vibrionales</taxon>
        <taxon>Vibrionaceae</taxon>
        <taxon>Vibrio</taxon>
    </lineage>
</organism>
<evidence type="ECO:0000313" key="4">
    <source>
        <dbReference type="Proteomes" id="UP000503003"/>
    </source>
</evidence>
<protein>
    <submittedName>
        <fullName evidence="3">Uncharacterized protein</fullName>
    </submittedName>
</protein>
<dbReference type="Proteomes" id="UP000503003">
    <property type="component" value="Chromosome 2"/>
</dbReference>
<dbReference type="RefSeq" id="WP_165313393.1">
    <property type="nucleotide sequence ID" value="NZ_CP049332.1"/>
</dbReference>
<keyword evidence="2" id="KW-1133">Transmembrane helix</keyword>
<proteinExistence type="predicted"/>
<keyword evidence="4" id="KW-1185">Reference proteome</keyword>
<feature type="transmembrane region" description="Helical" evidence="2">
    <location>
        <begin position="176"/>
        <end position="193"/>
    </location>
</feature>
<accession>A0A6G7CNL0</accession>